<protein>
    <submittedName>
        <fullName evidence="2">Uncharacterized protein</fullName>
    </submittedName>
</protein>
<feature type="region of interest" description="Disordered" evidence="1">
    <location>
        <begin position="384"/>
        <end position="436"/>
    </location>
</feature>
<feature type="compositionally biased region" description="Polar residues" evidence="1">
    <location>
        <begin position="389"/>
        <end position="404"/>
    </location>
</feature>
<dbReference type="EMBL" id="LUCH01000898">
    <property type="protein sequence ID" value="KAF5404077.1"/>
    <property type="molecule type" value="Genomic_DNA"/>
</dbReference>
<feature type="region of interest" description="Disordered" evidence="1">
    <location>
        <begin position="629"/>
        <end position="653"/>
    </location>
</feature>
<sequence>MFKQKAFKFTILTPWTLLSEKLPEEVCQDEPADEFADLLCVRTRLELNRYAFWPRARGEAFLYSSFDAFEERFLRHSEYAVIVLSGKHTSCLDSIYPRLLVFFTMRPSWAKRFLLVFLGEPEARFRFDTGLLTHAPIVFHGTADTNWTTDDECWERLLGVLRTDYVPASSEDLTTRDRFGSRTRIGNKWMSITDLRGRQFAIKITERATQVDFIPSSWHNLTSCGRSTPLSNRPLGFTTNYLSPPISGRFRAQSENDFPRPTKSQIISSDYMDSSVESLELRGNRSLSLPPTSAKRFSSQSPHVFYGSSPGLNPDLSPCNRRLILSGPGGHTTAIEEREEEINANHSDEESDTDTGLNDDMCLRISGLVISRKRKAAKRLRSYDGTLDRNGSPTVSGEQGQSDAKQSHDVWLRRKRKSQSTVELSTNERGRVSMKERIKKRASELLQPRRNKFSKNPKATLGNTLKSLAHVSADILSVNPQQKGTTVKDDHSGTVFHVPAIHLSTNVRENENIADTDRLSHMTIPHISGDSTVVCGGYLEQMTVGHESVSYPFSKTDEHLQRDDYASPQLCTGRTNVSNEESHVDVNISREDERQEIVKPELRQHSSCIPPKNVEYLTQSEVPVKISFERNTPPTISPDRSKQRSSSIGPEVVNNRAIDECHLEVSQREAVNKDRSIPNFSAIPSEGKTQPKTSDTFFATVTAYTATDTQALVSKPCSLPRTLESDSKMTPDVTVNRKNSTQSTKGIVKQSSEIDAHESVDRHTFVFGPDKVSYEEYHTDDHFLNTGPPEFGTLRPASFSTELSSESEEGKIVEASPLKLVAAESPDRRLAPLLSSVHEEHKQKDYETNATRVLSSTIPNVSLEMSNVNSNSEHQIESCDINPQCTHPIQSSLNNSKFNSPFFNSASTMEMTKPNDLVFVAELHVGDHVNQAVCDLDLQADEQIPNWTEMYGQHYALTALPKPCVLTQAGTRRCCDVEYIRNDEPDLSGLDTQTGRHSPSTLVSSEYYGNTEFVVTSGKDMRSLQKASPYNTLDPQYQGTSSQPTLQSKTLADSDLAVTSFKNLSLNADYNTKRHLTDKTDSTVSDLIMDVDSGLEVESSAVSSVTEEPNGISWSSPIDVLQSLPKDSSSLTSSDRTQPTSPNWSSKDSENSEITTISRPVSLHHISPATTSTEKLIGSEREYLSNQTSTSALEAFNNLVPAVIKHEENLSTRPELQGSQALVESSVAKKAKSTELIYDTVQPPSASEHRMGIMQPELTFSINMPPSNEARQSTSQDAEFTELAAETSSSWTGWLKSKIFGENRKDGPEIQPETKVQAISTPFLGKRFKMIKQVESNAEDSNGHTTYSDNCQNKMTTADSIFLTTSRKLSLEEESLVKKDVSNEVSESPIESTIIRTQAALLQQPGEGLAVHTGVTSVSAVPADQSATYSTANNLVKGVYHNGESSSPQAVDQQAETTTGSWSSWIPRGFPFWNNESEKEIPKAVLSECSNEFQLAALDQKLVCDRPRVAEGEQLSELQVMNKTLGVNLEAAGGMIVGGKPAANQQGDKDAASDLPQNAPVQGDVVPLAVKTYTSANPAPTNALSNSSDVEVARVSTTRQPGPHSVWNLRTFSSVFNFVTLYIPRHIYWFYVATNEPQERLFDVMAERSLHLAITWSSFQDGLRNPLCVAVIFLGFTTVSPYVRQWPLVAASLIEYTNVYMFVPPFWVDRPILSHLDYLIHSARRSLRWNGRTRVTSFSDRPWSLANPVD</sequence>
<gene>
    <name evidence="2" type="ORF">PHET_02502</name>
</gene>
<feature type="compositionally biased region" description="Low complexity" evidence="1">
    <location>
        <begin position="1125"/>
        <end position="1139"/>
    </location>
</feature>
<feature type="compositionally biased region" description="Polar residues" evidence="1">
    <location>
        <begin position="736"/>
        <end position="751"/>
    </location>
</feature>
<feature type="region of interest" description="Disordered" evidence="1">
    <location>
        <begin position="1125"/>
        <end position="1167"/>
    </location>
</feature>
<evidence type="ECO:0000313" key="3">
    <source>
        <dbReference type="Proteomes" id="UP000748531"/>
    </source>
</evidence>
<accession>A0A8J4X201</accession>
<name>A0A8J4X201_9TREM</name>
<feature type="compositionally biased region" description="Basic and acidic residues" evidence="1">
    <location>
        <begin position="426"/>
        <end position="436"/>
    </location>
</feature>
<feature type="compositionally biased region" description="Polar residues" evidence="1">
    <location>
        <begin position="1140"/>
        <end position="1159"/>
    </location>
</feature>
<evidence type="ECO:0000313" key="2">
    <source>
        <dbReference type="EMBL" id="KAF5404077.1"/>
    </source>
</evidence>
<feature type="region of interest" description="Disordered" evidence="1">
    <location>
        <begin position="722"/>
        <end position="755"/>
    </location>
</feature>
<proteinExistence type="predicted"/>
<comment type="caution">
    <text evidence="2">The sequence shown here is derived from an EMBL/GenBank/DDBJ whole genome shotgun (WGS) entry which is preliminary data.</text>
</comment>
<reference evidence="2" key="1">
    <citation type="submission" date="2019-05" db="EMBL/GenBank/DDBJ databases">
        <title>Annotation for the trematode Paragonimus heterotremus.</title>
        <authorList>
            <person name="Choi Y.-J."/>
        </authorList>
    </citation>
    <scope>NUCLEOTIDE SEQUENCE</scope>
    <source>
        <strain evidence="2">LC</strain>
    </source>
</reference>
<feature type="region of interest" description="Disordered" evidence="1">
    <location>
        <begin position="1443"/>
        <end position="1462"/>
    </location>
</feature>
<organism evidence="2 3">
    <name type="scientific">Paragonimus heterotremus</name>
    <dbReference type="NCBI Taxonomy" id="100268"/>
    <lineage>
        <taxon>Eukaryota</taxon>
        <taxon>Metazoa</taxon>
        <taxon>Spiralia</taxon>
        <taxon>Lophotrochozoa</taxon>
        <taxon>Platyhelminthes</taxon>
        <taxon>Trematoda</taxon>
        <taxon>Digenea</taxon>
        <taxon>Plagiorchiida</taxon>
        <taxon>Troglotremata</taxon>
        <taxon>Troglotrematidae</taxon>
        <taxon>Paragonimus</taxon>
    </lineage>
</organism>
<dbReference type="OrthoDB" id="6258963at2759"/>
<evidence type="ECO:0000256" key="1">
    <source>
        <dbReference type="SAM" id="MobiDB-lite"/>
    </source>
</evidence>
<feature type="region of interest" description="Disordered" evidence="1">
    <location>
        <begin position="1100"/>
        <end position="1119"/>
    </location>
</feature>
<dbReference type="Proteomes" id="UP000748531">
    <property type="component" value="Unassembled WGS sequence"/>
</dbReference>
<keyword evidence="3" id="KW-1185">Reference proteome</keyword>